<evidence type="ECO:0000313" key="2">
    <source>
        <dbReference type="EMBL" id="OAG37809.1"/>
    </source>
</evidence>
<feature type="compositionally biased region" description="Basic and acidic residues" evidence="1">
    <location>
        <begin position="14"/>
        <end position="26"/>
    </location>
</feature>
<dbReference type="OrthoDB" id="4505928at2759"/>
<proteinExistence type="predicted"/>
<dbReference type="PANTHER" id="PTHR42070:SF1">
    <property type="entry name" value="FILAMENT ASSOCIATED PROTEIN, PUTATIVE (AFU_ORTHOLOGUE AFUA_8G06630)-RELATED"/>
    <property type="match status" value="1"/>
</dbReference>
<dbReference type="AlphaFoldDB" id="A0A177F3M3"/>
<reference evidence="2 3" key="1">
    <citation type="submission" date="2016-03" db="EMBL/GenBank/DDBJ databases">
        <title>Draft genome sequence of the Fonsecaea monophora CBS 269.37.</title>
        <authorList>
            <person name="Bombassaro A."/>
            <person name="Vinicius W.A."/>
            <person name="De Hoog S."/>
            <person name="Sun J."/>
            <person name="Souza E.M."/>
            <person name="Raittz R.T."/>
            <person name="Costa F."/>
            <person name="Leao A.C."/>
            <person name="Tadra-Sfeir M.Z."/>
            <person name="Baura V."/>
            <person name="Balsanelli E."/>
            <person name="Pedrosa F.O."/>
            <person name="Moreno L.F."/>
            <person name="Steffens M.B."/>
            <person name="Xi L."/>
            <person name="Bocca A.L."/>
            <person name="Felipe M.S."/>
            <person name="Teixeira M."/>
            <person name="Telles Filho F.Q."/>
            <person name="Azevedo C.M."/>
            <person name="Gomes R."/>
            <person name="Vicente V.A."/>
        </authorList>
    </citation>
    <scope>NUCLEOTIDE SEQUENCE [LARGE SCALE GENOMIC DNA]</scope>
    <source>
        <strain evidence="2 3">CBS 269.37</strain>
    </source>
</reference>
<dbReference type="PANTHER" id="PTHR42070">
    <property type="entry name" value="FILAMENT ASSOCIATED PROTEIN, PUTATIVE (AFU_ORTHOLOGUE AFUA_8G06630)-RELATED"/>
    <property type="match status" value="1"/>
</dbReference>
<sequence>MASEASTAPGGKRSKQERIRDNQRRSRARRQEYIIGLERRLKECQVSCRAADLQREAFAYLQVENARLRDLLHYVGISPDIVETFGRHEMQSLPGNAPALAYRQLKPRYHQPDTLQAAEVHVAESITSRESDSESSCPMFPSSASFCTPTPASAPDPLQDYEAQQCPPFAAASHVQTTNQPEIASIAPQASPYEWMFRSDGLNNPPFSPEAFRGDGFAVPPNGSTPPENTNTMQCLIAKGMIEQYDPTPTEMEEINTRLTTDIGLPKFPDAGCLVNTQAVLQILQELDTRPKHD</sequence>
<evidence type="ECO:0000313" key="3">
    <source>
        <dbReference type="Proteomes" id="UP000077002"/>
    </source>
</evidence>
<name>A0A177F3M3_9EURO</name>
<dbReference type="RefSeq" id="XP_022509761.1">
    <property type="nucleotide sequence ID" value="XM_022657867.1"/>
</dbReference>
<dbReference type="EMBL" id="LVKK01000065">
    <property type="protein sequence ID" value="OAG37809.1"/>
    <property type="molecule type" value="Genomic_DNA"/>
</dbReference>
<evidence type="ECO:0000256" key="1">
    <source>
        <dbReference type="SAM" id="MobiDB-lite"/>
    </source>
</evidence>
<gene>
    <name evidence="2" type="ORF">AYO21_07915</name>
</gene>
<feature type="region of interest" description="Disordered" evidence="1">
    <location>
        <begin position="1"/>
        <end position="26"/>
    </location>
</feature>
<dbReference type="Proteomes" id="UP000077002">
    <property type="component" value="Unassembled WGS sequence"/>
</dbReference>
<dbReference type="CDD" id="cd14688">
    <property type="entry name" value="bZIP_YAP"/>
    <property type="match status" value="1"/>
</dbReference>
<keyword evidence="3" id="KW-1185">Reference proteome</keyword>
<accession>A0A177F3M3</accession>
<evidence type="ECO:0008006" key="4">
    <source>
        <dbReference type="Google" id="ProtNLM"/>
    </source>
</evidence>
<organism evidence="2 3">
    <name type="scientific">Fonsecaea monophora</name>
    <dbReference type="NCBI Taxonomy" id="254056"/>
    <lineage>
        <taxon>Eukaryota</taxon>
        <taxon>Fungi</taxon>
        <taxon>Dikarya</taxon>
        <taxon>Ascomycota</taxon>
        <taxon>Pezizomycotina</taxon>
        <taxon>Eurotiomycetes</taxon>
        <taxon>Chaetothyriomycetidae</taxon>
        <taxon>Chaetothyriales</taxon>
        <taxon>Herpotrichiellaceae</taxon>
        <taxon>Fonsecaea</taxon>
    </lineage>
</organism>
<dbReference type="GeneID" id="34603067"/>
<protein>
    <recommendedName>
        <fullName evidence="4">BZIP domain-containing protein</fullName>
    </recommendedName>
</protein>
<comment type="caution">
    <text evidence="2">The sequence shown here is derived from an EMBL/GenBank/DDBJ whole genome shotgun (WGS) entry which is preliminary data.</text>
</comment>